<dbReference type="EMBL" id="VTOW01000003">
    <property type="protein sequence ID" value="NKE72655.1"/>
    <property type="molecule type" value="Genomic_DNA"/>
</dbReference>
<evidence type="ECO:0000313" key="8">
    <source>
        <dbReference type="Proteomes" id="UP000534783"/>
    </source>
</evidence>
<feature type="transmembrane region" description="Helical" evidence="5">
    <location>
        <begin position="78"/>
        <end position="97"/>
    </location>
</feature>
<dbReference type="GO" id="GO:0006874">
    <property type="term" value="P:intracellular calcium ion homeostasis"/>
    <property type="evidence" value="ECO:0007669"/>
    <property type="project" value="TreeGrafter"/>
</dbReference>
<evidence type="ECO:0000256" key="3">
    <source>
        <dbReference type="ARBA" id="ARBA00022989"/>
    </source>
</evidence>
<keyword evidence="2 5" id="KW-0812">Transmembrane</keyword>
<dbReference type="InterPro" id="IPR004837">
    <property type="entry name" value="NaCa_Exmemb"/>
</dbReference>
<reference evidence="7 8" key="1">
    <citation type="journal article" date="2020" name="Nature">
        <title>Bacterial chemolithoautotrophy via manganese oxidation.</title>
        <authorList>
            <person name="Yu H."/>
            <person name="Leadbetter J.R."/>
        </authorList>
    </citation>
    <scope>NUCLEOTIDE SEQUENCE [LARGE SCALE GENOMIC DNA]</scope>
    <source>
        <strain evidence="7 8">Mn-1</strain>
    </source>
</reference>
<feature type="transmembrane region" description="Helical" evidence="5">
    <location>
        <begin position="20"/>
        <end position="42"/>
    </location>
</feature>
<accession>A0A7X6ICL6</accession>
<dbReference type="GO" id="GO:0005262">
    <property type="term" value="F:calcium channel activity"/>
    <property type="evidence" value="ECO:0007669"/>
    <property type="project" value="TreeGrafter"/>
</dbReference>
<organism evidence="7 8">
    <name type="scientific">Candidatus Manganitrophus noduliformans</name>
    <dbReference type="NCBI Taxonomy" id="2606439"/>
    <lineage>
        <taxon>Bacteria</taxon>
        <taxon>Pseudomonadati</taxon>
        <taxon>Nitrospirota</taxon>
        <taxon>Nitrospiria</taxon>
        <taxon>Candidatus Troglogloeales</taxon>
        <taxon>Candidatus Manganitrophaceae</taxon>
        <taxon>Candidatus Manganitrophus</taxon>
    </lineage>
</organism>
<protein>
    <recommendedName>
        <fullName evidence="6">Sodium/calcium exchanger membrane region domain-containing protein</fullName>
    </recommendedName>
</protein>
<gene>
    <name evidence="7" type="ORF">MNODULE_18040</name>
</gene>
<dbReference type="RefSeq" id="WP_168062516.1">
    <property type="nucleotide sequence ID" value="NZ_VTOW01000003.1"/>
</dbReference>
<dbReference type="Proteomes" id="UP000534783">
    <property type="component" value="Unassembled WGS sequence"/>
</dbReference>
<comment type="caution">
    <text evidence="7">The sequence shown here is derived from an EMBL/GenBank/DDBJ whole genome shotgun (WGS) entry which is preliminary data.</text>
</comment>
<dbReference type="PANTHER" id="PTHR10846">
    <property type="entry name" value="SODIUM/POTASSIUM/CALCIUM EXCHANGER"/>
    <property type="match status" value="1"/>
</dbReference>
<feature type="transmembrane region" description="Helical" evidence="5">
    <location>
        <begin position="48"/>
        <end position="66"/>
    </location>
</feature>
<dbReference type="InterPro" id="IPR004481">
    <property type="entry name" value="K/Na/Ca-exchanger"/>
</dbReference>
<evidence type="ECO:0000313" key="7">
    <source>
        <dbReference type="EMBL" id="NKE72655.1"/>
    </source>
</evidence>
<keyword evidence="4 5" id="KW-0472">Membrane</keyword>
<comment type="subcellular location">
    <subcellularLocation>
        <location evidence="1">Membrane</location>
        <topology evidence="1">Multi-pass membrane protein</topology>
    </subcellularLocation>
</comment>
<dbReference type="AlphaFoldDB" id="A0A7X6ICL6"/>
<dbReference type="GO" id="GO:0005886">
    <property type="term" value="C:plasma membrane"/>
    <property type="evidence" value="ECO:0007669"/>
    <property type="project" value="TreeGrafter"/>
</dbReference>
<sequence length="98" mass="10673">MPELATTIVGKIRGHDEVSLGTVLGSNIFNGLFIIAVAAVIHPITVNVIEVAVALLFGLAAVLLIFPTRSGFIEQRRGLLLLTLYIVYLITLLQQYVR</sequence>
<evidence type="ECO:0000256" key="4">
    <source>
        <dbReference type="ARBA" id="ARBA00023136"/>
    </source>
</evidence>
<dbReference type="GO" id="GO:0008273">
    <property type="term" value="F:calcium, potassium:sodium antiporter activity"/>
    <property type="evidence" value="ECO:0007669"/>
    <property type="project" value="TreeGrafter"/>
</dbReference>
<dbReference type="PANTHER" id="PTHR10846:SF8">
    <property type="entry name" value="INNER MEMBRANE PROTEIN YRBG"/>
    <property type="match status" value="1"/>
</dbReference>
<keyword evidence="3 5" id="KW-1133">Transmembrane helix</keyword>
<feature type="domain" description="Sodium/calcium exchanger membrane region" evidence="6">
    <location>
        <begin position="1"/>
        <end position="93"/>
    </location>
</feature>
<evidence type="ECO:0000256" key="1">
    <source>
        <dbReference type="ARBA" id="ARBA00004141"/>
    </source>
</evidence>
<dbReference type="Gene3D" id="1.20.1420.30">
    <property type="entry name" value="NCX, central ion-binding region"/>
    <property type="match status" value="1"/>
</dbReference>
<dbReference type="Pfam" id="PF01699">
    <property type="entry name" value="Na_Ca_ex"/>
    <property type="match status" value="1"/>
</dbReference>
<keyword evidence="8" id="KW-1185">Reference proteome</keyword>
<name>A0A7X6ICL6_9BACT</name>
<dbReference type="InterPro" id="IPR044880">
    <property type="entry name" value="NCX_ion-bd_dom_sf"/>
</dbReference>
<evidence type="ECO:0000256" key="5">
    <source>
        <dbReference type="SAM" id="Phobius"/>
    </source>
</evidence>
<evidence type="ECO:0000259" key="6">
    <source>
        <dbReference type="Pfam" id="PF01699"/>
    </source>
</evidence>
<proteinExistence type="predicted"/>
<evidence type="ECO:0000256" key="2">
    <source>
        <dbReference type="ARBA" id="ARBA00022692"/>
    </source>
</evidence>